<dbReference type="SUPFAM" id="SSF53335">
    <property type="entry name" value="S-adenosyl-L-methionine-dependent methyltransferases"/>
    <property type="match status" value="1"/>
</dbReference>
<organism evidence="1 2">
    <name type="scientific">Diaporthe ampelina</name>
    <dbReference type="NCBI Taxonomy" id="1214573"/>
    <lineage>
        <taxon>Eukaryota</taxon>
        <taxon>Fungi</taxon>
        <taxon>Dikarya</taxon>
        <taxon>Ascomycota</taxon>
        <taxon>Pezizomycotina</taxon>
        <taxon>Sordariomycetes</taxon>
        <taxon>Sordariomycetidae</taxon>
        <taxon>Diaporthales</taxon>
        <taxon>Diaporthaceae</taxon>
        <taxon>Diaporthe</taxon>
    </lineage>
</organism>
<dbReference type="Proteomes" id="UP000034680">
    <property type="component" value="Unassembled WGS sequence"/>
</dbReference>
<dbReference type="OrthoDB" id="4763171at2759"/>
<sequence length="162" mass="17970">MLTSGIHDWPGFLAKCYRHLAPNGSLELLDVCHPFRAATPEFDSPDASPFIAFGCLAEKSWSRSGLDYFTTEKHTARLQELGFGQISEAALRWPLGEWGTGDNECEIGRLSLTNFTHFLNAAGKSILTNQGFMAEAEAEGIVHAAMQDLLQNCLQKRFFLTM</sequence>
<name>A0A0G2IA87_9PEZI</name>
<protein>
    <submittedName>
        <fullName evidence="1">Putative tam domain methyltransferase</fullName>
    </submittedName>
</protein>
<keyword evidence="1" id="KW-0808">Transferase</keyword>
<gene>
    <name evidence="1" type="ORF">UCDDA912_g03327</name>
</gene>
<dbReference type="GO" id="GO:0032259">
    <property type="term" value="P:methylation"/>
    <property type="evidence" value="ECO:0007669"/>
    <property type="project" value="UniProtKB-KW"/>
</dbReference>
<dbReference type="InterPro" id="IPR029063">
    <property type="entry name" value="SAM-dependent_MTases_sf"/>
</dbReference>
<dbReference type="EMBL" id="LCUC01000112">
    <property type="protein sequence ID" value="KKY36655.1"/>
    <property type="molecule type" value="Genomic_DNA"/>
</dbReference>
<reference evidence="1 2" key="2">
    <citation type="submission" date="2015-05" db="EMBL/GenBank/DDBJ databases">
        <authorList>
            <person name="Morales-Cruz A."/>
            <person name="Amrine K.C."/>
            <person name="Cantu D."/>
        </authorList>
    </citation>
    <scope>NUCLEOTIDE SEQUENCE [LARGE SCALE GENOMIC DNA]</scope>
    <source>
        <strain evidence="1">DA912</strain>
    </source>
</reference>
<proteinExistence type="predicted"/>
<keyword evidence="2" id="KW-1185">Reference proteome</keyword>
<evidence type="ECO:0000313" key="2">
    <source>
        <dbReference type="Proteomes" id="UP000034680"/>
    </source>
</evidence>
<accession>A0A0G2IA87</accession>
<dbReference type="AlphaFoldDB" id="A0A0G2IA87"/>
<keyword evidence="1" id="KW-0489">Methyltransferase</keyword>
<dbReference type="GO" id="GO:0008168">
    <property type="term" value="F:methyltransferase activity"/>
    <property type="evidence" value="ECO:0007669"/>
    <property type="project" value="UniProtKB-KW"/>
</dbReference>
<evidence type="ECO:0000313" key="1">
    <source>
        <dbReference type="EMBL" id="KKY36655.1"/>
    </source>
</evidence>
<reference evidence="1 2" key="1">
    <citation type="submission" date="2015-05" db="EMBL/GenBank/DDBJ databases">
        <title>Distinctive expansion of gene families associated with plant cell wall degradation and secondary metabolism in the genomes of grapevine trunk pathogens.</title>
        <authorList>
            <person name="Lawrence D.P."/>
            <person name="Travadon R."/>
            <person name="Rolshausen P.E."/>
            <person name="Baumgartner K."/>
        </authorList>
    </citation>
    <scope>NUCLEOTIDE SEQUENCE [LARGE SCALE GENOMIC DNA]</scope>
    <source>
        <strain evidence="1">DA912</strain>
    </source>
</reference>
<dbReference type="Gene3D" id="3.40.50.150">
    <property type="entry name" value="Vaccinia Virus protein VP39"/>
    <property type="match status" value="1"/>
</dbReference>
<comment type="caution">
    <text evidence="1">The sequence shown here is derived from an EMBL/GenBank/DDBJ whole genome shotgun (WGS) entry which is preliminary data.</text>
</comment>